<keyword evidence="5" id="KW-0547">Nucleotide-binding</keyword>
<evidence type="ECO:0000313" key="12">
    <source>
        <dbReference type="EMBL" id="ADY55692.1"/>
    </source>
</evidence>
<sequence length="798" mass="92620">MDEKKRRKGIDESALAKSQPKEDIQTHTDGLLCNLNILKELYPNLFADWDKLYELLRLACLYHDMGKLYPRFQYCIARRIPYDGIPHGLLSLAFIDWKRLRQEKGLNNDDLKLLYQAVAYHHDRKMPMGNKEIEAEFPKLREGWERFEYSELPWKGEIQKVINQRYFGVGKRIGKRDQDLFPRFIKLEGLLIRLDYAASAHVKVEHPNDFLAQDMEGLIERWRKNGIGTKWNDLQLYMSQNRDKNVIAIAQTGMGKTEAGLLWLGNAKGFFTLPLKSAINAIYQRIIDEIVMEKKDERVGLLHSDTYTQYLQLKEESAKGKETKEEEEDIPADLYYARTRQLSLPLTVCTLDQLFDFVFLYWGFERKLATLAYAKIIIDEVQMYSPELMAYLILGLRYITGMGGRFAILTATLPAFFIDLLREEKIPFAPRRTFTDGRIRHSLKVIAKAISGEDIVELSRQYPGKKILVICNTVKSAVNLYRQLRWDQDLQEVKLVDVNGKEGDPSEDRDGEREASGVNLLHSCFIKRDRREKERLILKMGEKDSNQSGIWIATQIVEASLDIDFDLLFTELSDLNGLFQRMGRCYRKRELKGTPYNCFVFTGGSKPCSGVGVFIDQEIHRLSQAALAETDGILREAQKVEMIEKLYTKENLPEYYEHIKKDLAYADCWSVGEIKASKAKEKFRDIDNVAVIPRQVYETYRQEIAQAQSILQMDYSGMTEEQIRELKESKAKARNAIMDFTVDISRSWYQDIETDQILELNRYERVPIVKGDYNSQVGMIRPALKKNAEFTDFSSRSF</sequence>
<dbReference type="InterPro" id="IPR027417">
    <property type="entry name" value="P-loop_NTPase"/>
</dbReference>
<keyword evidence="8" id="KW-0067">ATP-binding</keyword>
<dbReference type="GO" id="GO:0004518">
    <property type="term" value="F:nuclease activity"/>
    <property type="evidence" value="ECO:0007669"/>
    <property type="project" value="UniProtKB-KW"/>
</dbReference>
<dbReference type="RefSeq" id="WP_013624562.1">
    <property type="nucleotide sequence ID" value="NC_015172.1"/>
</dbReference>
<reference evidence="13" key="2">
    <citation type="submission" date="2011-02" db="EMBL/GenBank/DDBJ databases">
        <title>The complete genome of Syntrophobotulus glycolicus DSM 8271.</title>
        <authorList>
            <person name="Lucas S."/>
            <person name="Copeland A."/>
            <person name="Lapidus A."/>
            <person name="Bruce D."/>
            <person name="Goodwin L."/>
            <person name="Pitluck S."/>
            <person name="Kyrpides N."/>
            <person name="Mavromatis K."/>
            <person name="Pagani I."/>
            <person name="Ivanova N."/>
            <person name="Mikhailova N."/>
            <person name="Chertkov O."/>
            <person name="Held B."/>
            <person name="Detter J.C."/>
            <person name="Tapia R."/>
            <person name="Han C."/>
            <person name="Land M."/>
            <person name="Hauser L."/>
            <person name="Markowitz V."/>
            <person name="Cheng J.-F."/>
            <person name="Hugenholtz P."/>
            <person name="Woyke T."/>
            <person name="Wu D."/>
            <person name="Spring S."/>
            <person name="Schroeder M."/>
            <person name="Brambilla E."/>
            <person name="Klenk H.-P."/>
            <person name="Eisen J.A."/>
        </authorList>
    </citation>
    <scope>NUCLEOTIDE SEQUENCE [LARGE SCALE GENOMIC DNA]</scope>
    <source>
        <strain evidence="13">DSM 8271 / FlGlyR</strain>
    </source>
</reference>
<dbReference type="InterPro" id="IPR006474">
    <property type="entry name" value="Helicase_Cas3_CRISPR-ass_core"/>
</dbReference>
<dbReference type="PANTHER" id="PTHR47963">
    <property type="entry name" value="DEAD-BOX ATP-DEPENDENT RNA HELICASE 47, MITOCHONDRIAL"/>
    <property type="match status" value="1"/>
</dbReference>
<dbReference type="GO" id="GO:0016787">
    <property type="term" value="F:hydrolase activity"/>
    <property type="evidence" value="ECO:0007669"/>
    <property type="project" value="UniProtKB-KW"/>
</dbReference>
<dbReference type="NCBIfam" id="TIGR01587">
    <property type="entry name" value="cas3_core"/>
    <property type="match status" value="1"/>
</dbReference>
<evidence type="ECO:0000256" key="4">
    <source>
        <dbReference type="ARBA" id="ARBA00022723"/>
    </source>
</evidence>
<dbReference type="Pfam" id="PF00270">
    <property type="entry name" value="DEAD"/>
    <property type="match status" value="1"/>
</dbReference>
<evidence type="ECO:0000313" key="13">
    <source>
        <dbReference type="Proteomes" id="UP000007488"/>
    </source>
</evidence>
<evidence type="ECO:0000256" key="3">
    <source>
        <dbReference type="ARBA" id="ARBA00022722"/>
    </source>
</evidence>
<feature type="domain" description="HD Cas3-type" evidence="11">
    <location>
        <begin position="17"/>
        <end position="197"/>
    </location>
</feature>
<evidence type="ECO:0000256" key="10">
    <source>
        <dbReference type="SAM" id="MobiDB-lite"/>
    </source>
</evidence>
<proteinExistence type="inferred from homology"/>
<gene>
    <name evidence="12" type="ordered locus">Sgly_1388</name>
</gene>
<comment type="similarity">
    <text evidence="1">In the N-terminal section; belongs to the CRISPR-associated nuclease Cas3-HD family.</text>
</comment>
<dbReference type="KEGG" id="sgy:Sgly_1388"/>
<evidence type="ECO:0000259" key="11">
    <source>
        <dbReference type="PROSITE" id="PS51643"/>
    </source>
</evidence>
<name>F0SWC6_SYNGF</name>
<dbReference type="InterPro" id="IPR050547">
    <property type="entry name" value="DEAD_box_RNA_helicases"/>
</dbReference>
<dbReference type="CDD" id="cd09641">
    <property type="entry name" value="Cas3''_I"/>
    <property type="match status" value="1"/>
</dbReference>
<dbReference type="Pfam" id="PF22590">
    <property type="entry name" value="Cas3-like_C_2"/>
    <property type="match status" value="1"/>
</dbReference>
<dbReference type="GO" id="GO:0003723">
    <property type="term" value="F:RNA binding"/>
    <property type="evidence" value="ECO:0007669"/>
    <property type="project" value="TreeGrafter"/>
</dbReference>
<dbReference type="InterPro" id="IPR011545">
    <property type="entry name" value="DEAD/DEAH_box_helicase_dom"/>
</dbReference>
<dbReference type="GO" id="GO:0003724">
    <property type="term" value="F:RNA helicase activity"/>
    <property type="evidence" value="ECO:0007669"/>
    <property type="project" value="TreeGrafter"/>
</dbReference>
<dbReference type="SUPFAM" id="SSF109604">
    <property type="entry name" value="HD-domain/PDEase-like"/>
    <property type="match status" value="1"/>
</dbReference>
<dbReference type="Gene3D" id="1.10.3210.30">
    <property type="match status" value="1"/>
</dbReference>
<keyword evidence="3" id="KW-0540">Nuclease</keyword>
<dbReference type="InterPro" id="IPR054712">
    <property type="entry name" value="Cas3-like_dom"/>
</dbReference>
<evidence type="ECO:0000256" key="9">
    <source>
        <dbReference type="ARBA" id="ARBA00023118"/>
    </source>
</evidence>
<dbReference type="AlphaFoldDB" id="F0SWC6"/>
<evidence type="ECO:0000256" key="7">
    <source>
        <dbReference type="ARBA" id="ARBA00022806"/>
    </source>
</evidence>
<dbReference type="HOGENOM" id="CLU_009347_0_0_9"/>
<keyword evidence="6" id="KW-0378">Hydrolase</keyword>
<keyword evidence="4" id="KW-0479">Metal-binding</keyword>
<dbReference type="Proteomes" id="UP000007488">
    <property type="component" value="Chromosome"/>
</dbReference>
<keyword evidence="7" id="KW-0347">Helicase</keyword>
<comment type="similarity">
    <text evidence="2">In the central section; belongs to the CRISPR-associated helicase Cas3 family.</text>
</comment>
<dbReference type="InterPro" id="IPR014001">
    <property type="entry name" value="Helicase_ATP-bd"/>
</dbReference>
<dbReference type="eggNOG" id="COG1203">
    <property type="taxonomic scope" value="Bacteria"/>
</dbReference>
<dbReference type="PROSITE" id="PS51643">
    <property type="entry name" value="HD_CAS3"/>
    <property type="match status" value="1"/>
</dbReference>
<feature type="region of interest" description="Disordered" evidence="10">
    <location>
        <begin position="1"/>
        <end position="22"/>
    </location>
</feature>
<dbReference type="GO" id="GO:0005524">
    <property type="term" value="F:ATP binding"/>
    <property type="evidence" value="ECO:0007669"/>
    <property type="project" value="UniProtKB-KW"/>
</dbReference>
<protein>
    <submittedName>
        <fullName evidence="12">CRISPR-associated helicase Cas3</fullName>
    </submittedName>
</protein>
<dbReference type="SMART" id="SM00487">
    <property type="entry name" value="DEXDc"/>
    <property type="match status" value="1"/>
</dbReference>
<reference evidence="12 13" key="1">
    <citation type="journal article" date="2011" name="Stand. Genomic Sci.">
        <title>Complete genome sequence of Syntrophobotulus glycolicus type strain (FlGlyR).</title>
        <authorList>
            <person name="Han C."/>
            <person name="Mwirichia R."/>
            <person name="Chertkov O."/>
            <person name="Held B."/>
            <person name="Lapidus A."/>
            <person name="Nolan M."/>
            <person name="Lucas S."/>
            <person name="Hammon N."/>
            <person name="Deshpande S."/>
            <person name="Cheng J.F."/>
            <person name="Tapia R."/>
            <person name="Goodwin L."/>
            <person name="Pitluck S."/>
            <person name="Huntemann M."/>
            <person name="Liolios K."/>
            <person name="Ivanova N."/>
            <person name="Pagani I."/>
            <person name="Mavromatis K."/>
            <person name="Ovchinikova G."/>
            <person name="Pati A."/>
            <person name="Chen A."/>
            <person name="Palaniappan K."/>
            <person name="Land M."/>
            <person name="Hauser L."/>
            <person name="Brambilla E.M."/>
            <person name="Rohde M."/>
            <person name="Spring S."/>
            <person name="Sikorski J."/>
            <person name="Goker M."/>
            <person name="Woyke T."/>
            <person name="Bristow J."/>
            <person name="Eisen J.A."/>
            <person name="Markowitz V."/>
            <person name="Hugenholtz P."/>
            <person name="Kyrpides N.C."/>
            <person name="Klenk H.P."/>
            <person name="Detter J.C."/>
        </authorList>
    </citation>
    <scope>NUCLEOTIDE SEQUENCE [LARGE SCALE GENOMIC DNA]</scope>
    <source>
        <strain evidence="13">DSM 8271 / FlGlyR</strain>
    </source>
</reference>
<dbReference type="GO" id="GO:0046872">
    <property type="term" value="F:metal ion binding"/>
    <property type="evidence" value="ECO:0007669"/>
    <property type="project" value="UniProtKB-KW"/>
</dbReference>
<organism evidence="12 13">
    <name type="scientific">Syntrophobotulus glycolicus (strain DSM 8271 / FlGlyR)</name>
    <dbReference type="NCBI Taxonomy" id="645991"/>
    <lineage>
        <taxon>Bacteria</taxon>
        <taxon>Bacillati</taxon>
        <taxon>Bacillota</taxon>
        <taxon>Clostridia</taxon>
        <taxon>Eubacteriales</taxon>
        <taxon>Desulfitobacteriaceae</taxon>
        <taxon>Syntrophobotulus</taxon>
    </lineage>
</organism>
<dbReference type="Gene3D" id="3.40.50.300">
    <property type="entry name" value="P-loop containing nucleotide triphosphate hydrolases"/>
    <property type="match status" value="2"/>
</dbReference>
<keyword evidence="13" id="KW-1185">Reference proteome</keyword>
<dbReference type="InterPro" id="IPR038257">
    <property type="entry name" value="CRISPR-assoc_Cas3_HD_sf"/>
</dbReference>
<evidence type="ECO:0000256" key="1">
    <source>
        <dbReference type="ARBA" id="ARBA00006847"/>
    </source>
</evidence>
<dbReference type="InterPro" id="IPR006483">
    <property type="entry name" value="CRISPR-assoc_Cas3_HD"/>
</dbReference>
<dbReference type="EMBL" id="CP002547">
    <property type="protein sequence ID" value="ADY55692.1"/>
    <property type="molecule type" value="Genomic_DNA"/>
</dbReference>
<accession>F0SWC6</accession>
<dbReference type="GO" id="GO:0051607">
    <property type="term" value="P:defense response to virus"/>
    <property type="evidence" value="ECO:0007669"/>
    <property type="project" value="UniProtKB-KW"/>
</dbReference>
<dbReference type="NCBIfam" id="TIGR01596">
    <property type="entry name" value="cas3_HD"/>
    <property type="match status" value="1"/>
</dbReference>
<dbReference type="SUPFAM" id="SSF52540">
    <property type="entry name" value="P-loop containing nucleoside triphosphate hydrolases"/>
    <property type="match status" value="1"/>
</dbReference>
<dbReference type="STRING" id="645991.Sgly_1388"/>
<evidence type="ECO:0000256" key="2">
    <source>
        <dbReference type="ARBA" id="ARBA00009046"/>
    </source>
</evidence>
<evidence type="ECO:0000256" key="6">
    <source>
        <dbReference type="ARBA" id="ARBA00022801"/>
    </source>
</evidence>
<dbReference type="PANTHER" id="PTHR47963:SF9">
    <property type="entry name" value="CRISPR-ASSOCIATED ENDONUCLEASE_HELICASE CAS3"/>
    <property type="match status" value="1"/>
</dbReference>
<evidence type="ECO:0000256" key="5">
    <source>
        <dbReference type="ARBA" id="ARBA00022741"/>
    </source>
</evidence>
<keyword evidence="9" id="KW-0051">Antiviral defense</keyword>
<evidence type="ECO:0000256" key="8">
    <source>
        <dbReference type="ARBA" id="ARBA00022840"/>
    </source>
</evidence>